<dbReference type="GO" id="GO:0005886">
    <property type="term" value="C:plasma membrane"/>
    <property type="evidence" value="ECO:0007669"/>
    <property type="project" value="TreeGrafter"/>
</dbReference>
<dbReference type="Gene3D" id="1.20.1640.10">
    <property type="entry name" value="Multidrug efflux transporter AcrB transmembrane domain"/>
    <property type="match status" value="3"/>
</dbReference>
<feature type="transmembrane region" description="Helical" evidence="2">
    <location>
        <begin position="1072"/>
        <end position="1091"/>
    </location>
</feature>
<sequence>MLSKICVKNPYIMIVGVLIILILSMEGFRNIEIESLPAADAPCIAIMTLYEQAGPETVEQKVTKEIENAVSSVQNVEHIRSTSQTGVSTVVLELGKGTDIDTAVMETRERVEQAMEVLPDSASKPDILKMDSEADPVIVAAISTSGGDPVKASQLTEEKILPQLKRLEGVAYVQTMGAAEQGVQITLHPEKIEEKNIQTEETLEAQRKSAEEELKTAKEKEEETEQTYGGQSMEVLRSQLEVKQRELNLAEVQFSQTENMLDVKQQESENRKKALDTVKVQESEIKESYESICRQAENTESEDEEKLQEQKKILEEELETIEHYEQNFAQIQSALLQIQSQKDSLDNAVSALESEKEKAETLKDTLKTDTLSFKEAEEKLGELDSQKILELAAQNTKLAEKEETDRTDETLPETGTLLTVEKVKEILTAQNFGMSAEYIEKNGNAYYIWVGDTLHSIQELESLPILELEGTKPVYLSDVADICVVEKGDKTYAEINGKRGVLISVQKETGYSDGEVCGRIQAKLRDLEKENSQMKCVILQSSTEYMETLAASMGKHLFYASIFLLLVIGSTLRNLRAGLLVMSSVLAGIFLMLALLCLKGGSLNFVSLSVLAAGTVFIIDGTNTVLENIHQTETKEYLPVCMSAVKGTRQYAGTFAATVLGLTAVFLPEIFAGEREHILYREAGRTAVYVLIAGIFCVFAIVPVLYTFFFKGADKREWKFSLRIEKIQERISRKKKYQKIILLTGTVGLLCMCGWIAFSKEETILPEMESSQFYVRMEIEGETERDNVKEAADDVARKISEIESVGDVGFVSLDETLDSDTKQAYMVQFYIQTKEKEVISTDTLEKEIEKKLQSIPYSLQVQTMQEYTKQAGTSGITVEITGDETETVKQAAEEVKKTLEEIKGTEEATGILDDTKKEVRVTVQKEKAALYNLTVEDVYRQIEAKMTDYKDIAAVLETADGIFDVMIKDMEKELEKEGDIQTFVLHAELEDGSEKEVPLKEIAVLEERDVYQTIRKTDGSRYMQVTAQIQEGYRVKEVKSHIQEKLNAQSLPDGCKVKITGGEAVKSVGMEVWKTVGMASACVYFILAAVFQSFYIPFLLLLSVGLAYTGGFLALIVTGQPMSAPAVIGFLILSVIMGKHVAVLIKNMNQFEKEGMNRIDAILCAGKKEMCPTAMTAAAIIGAVFSAATGIGAGMEVVQPAAAVLIGGLLYGMVMILTAVPCIFELFHKKRVRNE</sequence>
<keyword evidence="2" id="KW-0812">Transmembrane</keyword>
<evidence type="ECO:0000313" key="3">
    <source>
        <dbReference type="EMBL" id="MBC5688627.1"/>
    </source>
</evidence>
<dbReference type="Gene3D" id="3.30.70.1320">
    <property type="entry name" value="Multidrug efflux transporter AcrB pore domain like"/>
    <property type="match status" value="2"/>
</dbReference>
<feature type="coiled-coil region" evidence="1">
    <location>
        <begin position="200"/>
        <end position="260"/>
    </location>
</feature>
<reference evidence="3" key="1">
    <citation type="submission" date="2020-08" db="EMBL/GenBank/DDBJ databases">
        <title>Genome public.</title>
        <authorList>
            <person name="Liu C."/>
            <person name="Sun Q."/>
        </authorList>
    </citation>
    <scope>NUCLEOTIDE SEQUENCE</scope>
    <source>
        <strain evidence="3">NSJ-55</strain>
    </source>
</reference>
<feature type="transmembrane region" description="Helical" evidence="2">
    <location>
        <begin position="1098"/>
        <end position="1118"/>
    </location>
</feature>
<comment type="caution">
    <text evidence="3">The sequence shown here is derived from an EMBL/GenBank/DDBJ whole genome shotgun (WGS) entry which is preliminary data.</text>
</comment>
<feature type="transmembrane region" description="Helical" evidence="2">
    <location>
        <begin position="740"/>
        <end position="758"/>
    </location>
</feature>
<dbReference type="SUPFAM" id="SSF82714">
    <property type="entry name" value="Multidrug efflux transporter AcrB TolC docking domain, DN and DC subdomains"/>
    <property type="match status" value="1"/>
</dbReference>
<proteinExistence type="predicted"/>
<accession>A0A923LH19</accession>
<dbReference type="PANTHER" id="PTHR32063">
    <property type="match status" value="1"/>
</dbReference>
<dbReference type="GO" id="GO:0042910">
    <property type="term" value="F:xenobiotic transmembrane transporter activity"/>
    <property type="evidence" value="ECO:0007669"/>
    <property type="project" value="TreeGrafter"/>
</dbReference>
<feature type="transmembrane region" description="Helical" evidence="2">
    <location>
        <begin position="12"/>
        <end position="28"/>
    </location>
</feature>
<dbReference type="RefSeq" id="WP_186875231.1">
    <property type="nucleotide sequence ID" value="NZ_JACOPF010000001.1"/>
</dbReference>
<organism evidence="3 4">
    <name type="scientific">Mediterraneibacter hominis</name>
    <dbReference type="NCBI Taxonomy" id="2763054"/>
    <lineage>
        <taxon>Bacteria</taxon>
        <taxon>Bacillati</taxon>
        <taxon>Bacillota</taxon>
        <taxon>Clostridia</taxon>
        <taxon>Lachnospirales</taxon>
        <taxon>Lachnospiraceae</taxon>
        <taxon>Mediterraneibacter</taxon>
    </lineage>
</organism>
<feature type="transmembrane region" description="Helical" evidence="2">
    <location>
        <begin position="578"/>
        <end position="598"/>
    </location>
</feature>
<keyword evidence="2" id="KW-1133">Transmembrane helix</keyword>
<keyword evidence="1" id="KW-0175">Coiled coil</keyword>
<evidence type="ECO:0000256" key="1">
    <source>
        <dbReference type="SAM" id="Coils"/>
    </source>
</evidence>
<dbReference type="Gene3D" id="3.30.70.1430">
    <property type="entry name" value="Multidrug efflux transporter AcrB pore domain"/>
    <property type="match status" value="2"/>
</dbReference>
<dbReference type="Pfam" id="PF00873">
    <property type="entry name" value="ACR_tran"/>
    <property type="match status" value="2"/>
</dbReference>
<name>A0A923LH19_9FIRM</name>
<evidence type="ECO:0000313" key="4">
    <source>
        <dbReference type="Proteomes" id="UP000652477"/>
    </source>
</evidence>
<feature type="transmembrane region" description="Helical" evidence="2">
    <location>
        <begin position="687"/>
        <end position="709"/>
    </location>
</feature>
<feature type="transmembrane region" description="Helical" evidence="2">
    <location>
        <begin position="1177"/>
        <end position="1195"/>
    </location>
</feature>
<dbReference type="InterPro" id="IPR027463">
    <property type="entry name" value="AcrB_DN_DC_subdom"/>
</dbReference>
<protein>
    <submittedName>
        <fullName evidence="3">Efflux RND transporter permease subunit</fullName>
    </submittedName>
</protein>
<evidence type="ECO:0000256" key="2">
    <source>
        <dbReference type="SAM" id="Phobius"/>
    </source>
</evidence>
<dbReference type="SUPFAM" id="SSF82693">
    <property type="entry name" value="Multidrug efflux transporter AcrB pore domain, PN1, PN2, PC1 and PC2 subdomains"/>
    <property type="match status" value="1"/>
</dbReference>
<feature type="transmembrane region" description="Helical" evidence="2">
    <location>
        <begin position="651"/>
        <end position="667"/>
    </location>
</feature>
<dbReference type="PANTHER" id="PTHR32063:SF0">
    <property type="entry name" value="SWARMING MOTILITY PROTEIN SWRC"/>
    <property type="match status" value="1"/>
</dbReference>
<dbReference type="Proteomes" id="UP000652477">
    <property type="component" value="Unassembled WGS sequence"/>
</dbReference>
<feature type="transmembrane region" description="Helical" evidence="2">
    <location>
        <begin position="556"/>
        <end position="572"/>
    </location>
</feature>
<keyword evidence="2" id="KW-0472">Membrane</keyword>
<dbReference type="Gene3D" id="3.30.70.1440">
    <property type="entry name" value="Multidrug efflux transporter AcrB pore domain"/>
    <property type="match status" value="1"/>
</dbReference>
<dbReference type="Gene3D" id="3.30.2090.10">
    <property type="entry name" value="Multidrug efflux transporter AcrB TolC docking domain, DN and DC subdomains"/>
    <property type="match status" value="3"/>
</dbReference>
<gene>
    <name evidence="3" type="ORF">H8S37_06745</name>
</gene>
<feature type="coiled-coil region" evidence="1">
    <location>
        <begin position="293"/>
        <end position="369"/>
    </location>
</feature>
<keyword evidence="4" id="KW-1185">Reference proteome</keyword>
<dbReference type="SUPFAM" id="SSF82866">
    <property type="entry name" value="Multidrug efflux transporter AcrB transmembrane domain"/>
    <property type="match status" value="2"/>
</dbReference>
<dbReference type="EMBL" id="JACOPF010000001">
    <property type="protein sequence ID" value="MBC5688627.1"/>
    <property type="molecule type" value="Genomic_DNA"/>
</dbReference>
<dbReference type="InterPro" id="IPR001036">
    <property type="entry name" value="Acrflvin-R"/>
</dbReference>
<feature type="transmembrane region" description="Helical" evidence="2">
    <location>
        <begin position="1201"/>
        <end position="1227"/>
    </location>
</feature>
<dbReference type="AlphaFoldDB" id="A0A923LH19"/>
<feature type="transmembrane region" description="Helical" evidence="2">
    <location>
        <begin position="1124"/>
        <end position="1145"/>
    </location>
</feature>